<sequence length="513" mass="57174">MKLNKWMYSTNHKDIGTLYFILGMWSGMIGMSMSWIIRIELGQPGSFIGNDQIYNVIVTAHAFIMIFFMVMPIMIGGFGNWLVPLMIGAPDMAFPRMNNMSFWLLPPSLTLLLMSSLVDSGAGTGWTVYPPLSSNIAHNGASVDLTIFSLHLAGVSSILGAVNFISTIINMRTTGMTSEKIPLFVWSVGITALLLLLSLPVLAGAITMLLTDRNFNTSFFDPAGGGDPVLYQHLFWFFGHPEVYILILPGFGIISHIISQESGKNNAFGSTGMIYAMLAIGLLGFIVWAHHMFTVGMDVDTRAYFTSATMIIAIPTGIKIFSWLATIHGSMINYSPSTLWTLGFVFLFTVGGLTGIVLANSSIDIILHDTYYVVAHFHYVLSMGAVFAIMAGFIQWYPLFTGMTMNPKWLKTQFITMFIGVNLTFFPQHFLGLSGMPRRYSDYPDIYMSWNIISSIGSTMSIMGIMMFILILWESMIAKRKTLFIFNLNSSIEWLQNYPPAEHSYNEMPIAFN</sequence>
<dbReference type="GO" id="GO:0046872">
    <property type="term" value="F:metal ion binding"/>
    <property type="evidence" value="ECO:0007669"/>
    <property type="project" value="UniProtKB-KW"/>
</dbReference>
<evidence type="ECO:0000256" key="8">
    <source>
        <dbReference type="ARBA" id="ARBA00015947"/>
    </source>
</evidence>
<keyword evidence="9 24" id="KW-0813">Transport</keyword>
<evidence type="ECO:0000256" key="7">
    <source>
        <dbReference type="ARBA" id="ARBA00012949"/>
    </source>
</evidence>
<dbReference type="CDD" id="cd01663">
    <property type="entry name" value="Cyt_c_Oxidase_I"/>
    <property type="match status" value="1"/>
</dbReference>
<proteinExistence type="inferred from homology"/>
<keyword evidence="11 24" id="KW-0679">Respiratory chain</keyword>
<dbReference type="PRINTS" id="PR01165">
    <property type="entry name" value="CYCOXIDASEI"/>
</dbReference>
<evidence type="ECO:0000256" key="5">
    <source>
        <dbReference type="ARBA" id="ARBA00009578"/>
    </source>
</evidence>
<geneLocation type="mitochondrion" evidence="27"/>
<feature type="transmembrane region" description="Helical" evidence="25">
    <location>
        <begin position="450"/>
        <end position="473"/>
    </location>
</feature>
<comment type="subcellular location">
    <subcellularLocation>
        <location evidence="3 24">Mitochondrion inner membrane</location>
        <topology evidence="3 24">Multi-pass membrane protein</topology>
    </subcellularLocation>
</comment>
<comment type="similarity">
    <text evidence="5 24">Belongs to the heme-copper respiratory oxidase family.</text>
</comment>
<dbReference type="GO" id="GO:0005743">
    <property type="term" value="C:mitochondrial inner membrane"/>
    <property type="evidence" value="ECO:0007669"/>
    <property type="project" value="UniProtKB-SubCell"/>
</dbReference>
<keyword evidence="16" id="KW-1278">Translocase</keyword>
<feature type="domain" description="Cytochrome oxidase subunit I profile" evidence="26">
    <location>
        <begin position="1"/>
        <end position="512"/>
    </location>
</feature>
<keyword evidence="13 24" id="KW-0479">Metal-binding</keyword>
<keyword evidence="22 24" id="KW-0472">Membrane</keyword>
<comment type="subunit">
    <text evidence="6">Component of the cytochrome c oxidase (complex IV, CIV), a multisubunit enzyme composed of a catalytic core of 3 subunits and several supernumerary subunits. The complex exists as a monomer or a dimer and forms supercomplexes (SCs) in the inner mitochondrial membrane with ubiquinol-cytochrome c oxidoreductase (cytochrome b-c1 complex, complex III, CIII).</text>
</comment>
<dbReference type="InterPro" id="IPR023616">
    <property type="entry name" value="Cyt_c_oxase-like_su1_dom"/>
</dbReference>
<gene>
    <name evidence="27" type="primary">cox1</name>
</gene>
<evidence type="ECO:0000256" key="25">
    <source>
        <dbReference type="SAM" id="Phobius"/>
    </source>
</evidence>
<evidence type="ECO:0000256" key="11">
    <source>
        <dbReference type="ARBA" id="ARBA00022660"/>
    </source>
</evidence>
<dbReference type="EMBL" id="MF177289">
    <property type="protein sequence ID" value="AZZ73269.1"/>
    <property type="molecule type" value="Genomic_DNA"/>
</dbReference>
<comment type="pathway">
    <text evidence="4 24">Energy metabolism; oxidative phosphorylation.</text>
</comment>
<keyword evidence="10 24" id="KW-0349">Heme</keyword>
<evidence type="ECO:0000256" key="3">
    <source>
        <dbReference type="ARBA" id="ARBA00004448"/>
    </source>
</evidence>
<dbReference type="FunFam" id="1.20.210.10:FF:000001">
    <property type="entry name" value="Cytochrome c oxidase subunit 1"/>
    <property type="match status" value="1"/>
</dbReference>
<comment type="cofactor">
    <cofactor evidence="2">
        <name>heme</name>
        <dbReference type="ChEBI" id="CHEBI:30413"/>
    </cofactor>
</comment>
<dbReference type="GO" id="GO:0020037">
    <property type="term" value="F:heme binding"/>
    <property type="evidence" value="ECO:0007669"/>
    <property type="project" value="InterPro"/>
</dbReference>
<evidence type="ECO:0000256" key="19">
    <source>
        <dbReference type="ARBA" id="ARBA00023004"/>
    </source>
</evidence>
<evidence type="ECO:0000256" key="17">
    <source>
        <dbReference type="ARBA" id="ARBA00022982"/>
    </source>
</evidence>
<reference evidence="27" key="1">
    <citation type="journal article" date="2018" name="Zool Syst">
        <title>Biased heteroplasmy within the mitogenomic sequences of Gigantometra gigas revealed by sanger and high-throughput methods.</title>
        <authorList>
            <person name="Sun X."/>
            <person name="Wang Y."/>
            <person name="Chen P."/>
            <person name="Wang H."/>
            <person name="Lu L."/>
            <person name="Ye Z."/>
            <person name="Wu Y."/>
            <person name="Li T."/>
            <person name="Bu W."/>
            <person name="Xie Q."/>
        </authorList>
    </citation>
    <scope>NUCLEOTIDE SEQUENCE</scope>
</reference>
<name>A0A3T0UBI9_9HEMI</name>
<comment type="cofactor">
    <cofactor evidence="1">
        <name>Cu cation</name>
        <dbReference type="ChEBI" id="CHEBI:23378"/>
    </cofactor>
</comment>
<feature type="transmembrane region" description="Helical" evidence="25">
    <location>
        <begin position="272"/>
        <end position="291"/>
    </location>
</feature>
<feature type="transmembrane region" description="Helical" evidence="25">
    <location>
        <begin position="412"/>
        <end position="430"/>
    </location>
</feature>
<evidence type="ECO:0000256" key="18">
    <source>
        <dbReference type="ARBA" id="ARBA00022989"/>
    </source>
</evidence>
<evidence type="ECO:0000256" key="12">
    <source>
        <dbReference type="ARBA" id="ARBA00022692"/>
    </source>
</evidence>
<evidence type="ECO:0000256" key="24">
    <source>
        <dbReference type="RuleBase" id="RU000369"/>
    </source>
</evidence>
<protein>
    <recommendedName>
        <fullName evidence="8 24">Cytochrome c oxidase subunit 1</fullName>
        <ecNumber evidence="7 24">7.1.1.9</ecNumber>
    </recommendedName>
</protein>
<dbReference type="GO" id="GO:0045277">
    <property type="term" value="C:respiratory chain complex IV"/>
    <property type="evidence" value="ECO:0007669"/>
    <property type="project" value="InterPro"/>
</dbReference>
<evidence type="ECO:0000313" key="27">
    <source>
        <dbReference type="EMBL" id="AZZ73269.1"/>
    </source>
</evidence>
<keyword evidence="20 24" id="KW-0186">Copper</keyword>
<evidence type="ECO:0000256" key="13">
    <source>
        <dbReference type="ARBA" id="ARBA00022723"/>
    </source>
</evidence>
<feature type="transmembrane region" description="Helical" evidence="25">
    <location>
        <begin position="16"/>
        <end position="37"/>
    </location>
</feature>
<evidence type="ECO:0000256" key="2">
    <source>
        <dbReference type="ARBA" id="ARBA00001971"/>
    </source>
</evidence>
<evidence type="ECO:0000256" key="23">
    <source>
        <dbReference type="ARBA" id="ARBA00049512"/>
    </source>
</evidence>
<evidence type="ECO:0000259" key="26">
    <source>
        <dbReference type="PROSITE" id="PS50855"/>
    </source>
</evidence>
<dbReference type="Gene3D" id="1.20.210.10">
    <property type="entry name" value="Cytochrome c oxidase-like, subunit I domain"/>
    <property type="match status" value="1"/>
</dbReference>
<dbReference type="UniPathway" id="UPA00705"/>
<dbReference type="AlphaFoldDB" id="A0A3T0UBI9"/>
<evidence type="ECO:0000256" key="15">
    <source>
        <dbReference type="ARBA" id="ARBA00022842"/>
    </source>
</evidence>
<keyword evidence="15" id="KW-0460">Magnesium</keyword>
<evidence type="ECO:0000256" key="4">
    <source>
        <dbReference type="ARBA" id="ARBA00004673"/>
    </source>
</evidence>
<feature type="transmembrane region" description="Helical" evidence="25">
    <location>
        <begin position="379"/>
        <end position="400"/>
    </location>
</feature>
<dbReference type="GO" id="GO:0006123">
    <property type="term" value="P:mitochondrial electron transport, cytochrome c to oxygen"/>
    <property type="evidence" value="ECO:0007669"/>
    <property type="project" value="TreeGrafter"/>
</dbReference>
<feature type="transmembrane region" description="Helical" evidence="25">
    <location>
        <begin position="303"/>
        <end position="327"/>
    </location>
</feature>
<keyword evidence="19 24" id="KW-0408">Iron</keyword>
<dbReference type="SUPFAM" id="SSF81442">
    <property type="entry name" value="Cytochrome c oxidase subunit I-like"/>
    <property type="match status" value="1"/>
</dbReference>
<dbReference type="PROSITE" id="PS50855">
    <property type="entry name" value="COX1"/>
    <property type="match status" value="1"/>
</dbReference>
<evidence type="ECO:0000256" key="9">
    <source>
        <dbReference type="ARBA" id="ARBA00022448"/>
    </source>
</evidence>
<dbReference type="InterPro" id="IPR033944">
    <property type="entry name" value="Cyt_c_oxase_su1_dom"/>
</dbReference>
<keyword evidence="12 24" id="KW-0812">Transmembrane</keyword>
<dbReference type="InterPro" id="IPR036927">
    <property type="entry name" value="Cyt_c_oxase-like_su1_sf"/>
</dbReference>
<keyword evidence="17 24" id="KW-0249">Electron transport</keyword>
<evidence type="ECO:0000256" key="20">
    <source>
        <dbReference type="ARBA" id="ARBA00023008"/>
    </source>
</evidence>
<feature type="transmembrane region" description="Helical" evidence="25">
    <location>
        <begin position="148"/>
        <end position="171"/>
    </location>
</feature>
<keyword evidence="21 24" id="KW-0496">Mitochondrion</keyword>
<dbReference type="GO" id="GO:0015990">
    <property type="term" value="P:electron transport coupled proton transport"/>
    <property type="evidence" value="ECO:0007669"/>
    <property type="project" value="TreeGrafter"/>
</dbReference>
<feature type="transmembrane region" description="Helical" evidence="25">
    <location>
        <begin position="230"/>
        <end position="251"/>
    </location>
</feature>
<feature type="transmembrane region" description="Helical" evidence="25">
    <location>
        <begin position="339"/>
        <end position="359"/>
    </location>
</feature>
<evidence type="ECO:0000256" key="21">
    <source>
        <dbReference type="ARBA" id="ARBA00023128"/>
    </source>
</evidence>
<evidence type="ECO:0000256" key="22">
    <source>
        <dbReference type="ARBA" id="ARBA00023136"/>
    </source>
</evidence>
<accession>A0A3T0UBI9</accession>
<evidence type="ECO:0000256" key="10">
    <source>
        <dbReference type="ARBA" id="ARBA00022617"/>
    </source>
</evidence>
<feature type="transmembrane region" description="Helical" evidence="25">
    <location>
        <begin position="57"/>
        <end position="83"/>
    </location>
</feature>
<dbReference type="InterPro" id="IPR023615">
    <property type="entry name" value="Cyt_c_Oxase_su1_BS"/>
</dbReference>
<keyword evidence="14 24" id="KW-0999">Mitochondrion inner membrane</keyword>
<keyword evidence="18 25" id="KW-1133">Transmembrane helix</keyword>
<dbReference type="EC" id="7.1.1.9" evidence="7 24"/>
<comment type="function">
    <text evidence="24">Component of the cytochrome c oxidase, the last enzyme in the mitochondrial electron transport chain which drives oxidative phosphorylation. The respiratory chain contains 3 multisubunit complexes succinate dehydrogenase (complex II, CII), ubiquinol-cytochrome c oxidoreductase (cytochrome b-c1 complex, complex III, CIII) and cytochrome c oxidase (complex IV, CIV), that cooperate to transfer electrons derived from NADH and succinate to molecular oxygen, creating an electrochemical gradient over the inner membrane that drives transmembrane transport and the ATP synthase. Cytochrome c oxidase is the component of the respiratory chain that catalyzes the reduction of oxygen to water. Electrons originating from reduced cytochrome c in the intermembrane space (IMS) are transferred via the dinuclear copper A center (CU(A)) of subunit 2 and heme A of subunit 1 to the active site in subunit 1, a binuclear center (BNC) formed by heme A3 and copper B (CU(B)). The BNC reduces molecular oxygen to 2 water molecules using 4 electrons from cytochrome c in the IMS and 4 protons from the mitochondrial matrix.</text>
</comment>
<evidence type="ECO:0000256" key="6">
    <source>
        <dbReference type="ARBA" id="ARBA00011164"/>
    </source>
</evidence>
<evidence type="ECO:0000256" key="16">
    <source>
        <dbReference type="ARBA" id="ARBA00022967"/>
    </source>
</evidence>
<comment type="catalytic activity">
    <reaction evidence="23">
        <text>4 Fe(II)-[cytochrome c] + O2 + 8 H(+)(in) = 4 Fe(III)-[cytochrome c] + 2 H2O + 4 H(+)(out)</text>
        <dbReference type="Rhea" id="RHEA:11436"/>
        <dbReference type="Rhea" id="RHEA-COMP:10350"/>
        <dbReference type="Rhea" id="RHEA-COMP:14399"/>
        <dbReference type="ChEBI" id="CHEBI:15377"/>
        <dbReference type="ChEBI" id="CHEBI:15378"/>
        <dbReference type="ChEBI" id="CHEBI:15379"/>
        <dbReference type="ChEBI" id="CHEBI:29033"/>
        <dbReference type="ChEBI" id="CHEBI:29034"/>
        <dbReference type="EC" id="7.1.1.9"/>
    </reaction>
    <physiologicalReaction direction="left-to-right" evidence="23">
        <dbReference type="Rhea" id="RHEA:11437"/>
    </physiologicalReaction>
</comment>
<dbReference type="InterPro" id="IPR000883">
    <property type="entry name" value="Cyt_C_Oxase_1"/>
</dbReference>
<dbReference type="Pfam" id="PF00115">
    <property type="entry name" value="COX1"/>
    <property type="match status" value="1"/>
</dbReference>
<organism evidence="27">
    <name type="scientific">Gigantometra gigas</name>
    <dbReference type="NCBI Taxonomy" id="95701"/>
    <lineage>
        <taxon>Eukaryota</taxon>
        <taxon>Metazoa</taxon>
        <taxon>Ecdysozoa</taxon>
        <taxon>Arthropoda</taxon>
        <taxon>Hexapoda</taxon>
        <taxon>Insecta</taxon>
        <taxon>Pterygota</taxon>
        <taxon>Neoptera</taxon>
        <taxon>Paraneoptera</taxon>
        <taxon>Hemiptera</taxon>
        <taxon>Heteroptera</taxon>
        <taxon>Gerromorpha</taxon>
        <taxon>Gerroidea</taxon>
        <taxon>Gerridae</taxon>
        <taxon>Gerrinae</taxon>
        <taxon>Gigantometra</taxon>
    </lineage>
</organism>
<feature type="transmembrane region" description="Helical" evidence="25">
    <location>
        <begin position="183"/>
        <end position="210"/>
    </location>
</feature>
<dbReference type="PANTHER" id="PTHR10422">
    <property type="entry name" value="CYTOCHROME C OXIDASE SUBUNIT 1"/>
    <property type="match status" value="1"/>
</dbReference>
<evidence type="ECO:0000256" key="1">
    <source>
        <dbReference type="ARBA" id="ARBA00001935"/>
    </source>
</evidence>
<dbReference type="PANTHER" id="PTHR10422:SF18">
    <property type="entry name" value="CYTOCHROME C OXIDASE SUBUNIT 1"/>
    <property type="match status" value="1"/>
</dbReference>
<dbReference type="PROSITE" id="PS00077">
    <property type="entry name" value="COX1_CUB"/>
    <property type="match status" value="1"/>
</dbReference>
<dbReference type="GO" id="GO:0004129">
    <property type="term" value="F:cytochrome-c oxidase activity"/>
    <property type="evidence" value="ECO:0007669"/>
    <property type="project" value="UniProtKB-EC"/>
</dbReference>
<evidence type="ECO:0000256" key="14">
    <source>
        <dbReference type="ARBA" id="ARBA00022792"/>
    </source>
</evidence>